<keyword evidence="11 18" id="KW-0479">Metal-binding</keyword>
<evidence type="ECO:0000256" key="7">
    <source>
        <dbReference type="ARBA" id="ARBA00013031"/>
    </source>
</evidence>
<dbReference type="NCBIfam" id="TIGR01357">
    <property type="entry name" value="aroB"/>
    <property type="match status" value="1"/>
</dbReference>
<dbReference type="UniPathway" id="UPA00053">
    <property type="reaction ID" value="UER00085"/>
</dbReference>
<dbReference type="GO" id="GO:0046872">
    <property type="term" value="F:metal ion binding"/>
    <property type="evidence" value="ECO:0007669"/>
    <property type="project" value="UniProtKB-KW"/>
</dbReference>
<evidence type="ECO:0000256" key="15">
    <source>
        <dbReference type="ARBA" id="ARBA00023141"/>
    </source>
</evidence>
<feature type="domain" description="3-dehydroquinate synthase N-terminal" evidence="19">
    <location>
        <begin position="65"/>
        <end position="176"/>
    </location>
</feature>
<evidence type="ECO:0000256" key="1">
    <source>
        <dbReference type="ARBA" id="ARBA00001393"/>
    </source>
</evidence>
<keyword evidence="10 18" id="KW-0028">Amino-acid biosynthesis</keyword>
<dbReference type="EC" id="4.2.3.4" evidence="7 18"/>
<sequence length="358" mass="40066">MEASVTIQTRSGSYVVTAGTGIRKQVIKYLPKSYESIYIVSDQTVADLYLEDIKKQFASNQVDSYVVPSGEASKSIDQYYELITDALEKGLNRHSLVIALGGGVVGDLVGFFASTFMRGIDFVQMPTTILAHDSSVGGKVGINHALGKNLIGSFYPPVAVIYDVETLKSLPLREVRSGYAEVVKHGFLEGESFFRDVIRADLTKPLDERTLTKHLLQGIQVKAAVVERDERESYHRMFLNFGHTLGHALESELGYGTWTHGEAVAIGMLFALKVSQRTFRVDLPYEAYYEWIKTNGYPTVLPPLKAESLINKMKKDKKTKNKQIQMVLLKAVGHPVIQQMEEEFLYNQLKDFLGELVD</sequence>
<comment type="pathway">
    <text evidence="5 18">Metabolic intermediate biosynthesis; chorismate biosynthesis; chorismate from D-erythrose 4-phosphate and phosphoenolpyruvate: step 2/7.</text>
</comment>
<dbReference type="GO" id="GO:0005737">
    <property type="term" value="C:cytoplasm"/>
    <property type="evidence" value="ECO:0007669"/>
    <property type="project" value="UniProtKB-SubCell"/>
</dbReference>
<keyword evidence="22" id="KW-1185">Reference proteome</keyword>
<comment type="function">
    <text evidence="18">Catalyzes the conversion of 3-deoxy-D-arabino-heptulosonate 7-phosphate (DAHP) to dehydroquinate (DHQ).</text>
</comment>
<comment type="cofactor">
    <cofactor evidence="18">
        <name>Co(2+)</name>
        <dbReference type="ChEBI" id="CHEBI:48828"/>
    </cofactor>
    <cofactor evidence="18">
        <name>Zn(2+)</name>
        <dbReference type="ChEBI" id="CHEBI:29105"/>
    </cofactor>
    <text evidence="18">Binds 1 divalent metal cation per subunit. Can use either Co(2+) or Zn(2+).</text>
</comment>
<dbReference type="InterPro" id="IPR030963">
    <property type="entry name" value="DHQ_synth_fam"/>
</dbReference>
<comment type="cofactor">
    <cofactor evidence="2 18">
        <name>NAD(+)</name>
        <dbReference type="ChEBI" id="CHEBI:57540"/>
    </cofactor>
</comment>
<evidence type="ECO:0000256" key="2">
    <source>
        <dbReference type="ARBA" id="ARBA00001911"/>
    </source>
</evidence>
<feature type="binding site" evidence="18">
    <location>
        <position position="260"/>
    </location>
    <ligand>
        <name>Zn(2+)</name>
        <dbReference type="ChEBI" id="CHEBI:29105"/>
    </ligand>
</feature>
<dbReference type="Gene3D" id="3.40.50.1970">
    <property type="match status" value="1"/>
</dbReference>
<dbReference type="PIRSF" id="PIRSF001455">
    <property type="entry name" value="DHQ_synth"/>
    <property type="match status" value="1"/>
</dbReference>
<evidence type="ECO:0000256" key="13">
    <source>
        <dbReference type="ARBA" id="ARBA00022833"/>
    </source>
</evidence>
<dbReference type="PANTHER" id="PTHR43622:SF7">
    <property type="entry name" value="3-DEHYDROQUINATE SYNTHASE, CHLOROPLASTIC"/>
    <property type="match status" value="1"/>
</dbReference>
<evidence type="ECO:0000256" key="11">
    <source>
        <dbReference type="ARBA" id="ARBA00022723"/>
    </source>
</evidence>
<feature type="binding site" evidence="18">
    <location>
        <position position="181"/>
    </location>
    <ligand>
        <name>Zn(2+)</name>
        <dbReference type="ChEBI" id="CHEBI:29105"/>
    </ligand>
</feature>
<feature type="binding site" evidence="18">
    <location>
        <position position="139"/>
    </location>
    <ligand>
        <name>NAD(+)</name>
        <dbReference type="ChEBI" id="CHEBI:57540"/>
    </ligand>
</feature>
<evidence type="ECO:0000256" key="4">
    <source>
        <dbReference type="ARBA" id="ARBA00004496"/>
    </source>
</evidence>
<protein>
    <recommendedName>
        <fullName evidence="8 18">3-dehydroquinate synthase</fullName>
        <shortName evidence="18">DHQS</shortName>
        <ecNumber evidence="7 18">4.2.3.4</ecNumber>
    </recommendedName>
</protein>
<feature type="domain" description="3-dehydroquinate synthase C-terminal" evidence="20">
    <location>
        <begin position="178"/>
        <end position="319"/>
    </location>
</feature>
<dbReference type="HAMAP" id="MF_00110">
    <property type="entry name" value="DHQ_synthase"/>
    <property type="match status" value="1"/>
</dbReference>
<feature type="binding site" evidence="18">
    <location>
        <begin position="127"/>
        <end position="128"/>
    </location>
    <ligand>
        <name>NAD(+)</name>
        <dbReference type="ChEBI" id="CHEBI:57540"/>
    </ligand>
</feature>
<evidence type="ECO:0000256" key="12">
    <source>
        <dbReference type="ARBA" id="ARBA00022741"/>
    </source>
</evidence>
<organism evidence="21 22">
    <name type="scientific">Radiobacillus deserti</name>
    <dbReference type="NCBI Taxonomy" id="2594883"/>
    <lineage>
        <taxon>Bacteria</taxon>
        <taxon>Bacillati</taxon>
        <taxon>Bacillota</taxon>
        <taxon>Bacilli</taxon>
        <taxon>Bacillales</taxon>
        <taxon>Bacillaceae</taxon>
        <taxon>Radiobacillus</taxon>
    </lineage>
</organism>
<dbReference type="GO" id="GO:0003856">
    <property type="term" value="F:3-dehydroquinate synthase activity"/>
    <property type="evidence" value="ECO:0007669"/>
    <property type="project" value="UniProtKB-UniRule"/>
</dbReference>
<proteinExistence type="inferred from homology"/>
<dbReference type="KEGG" id="aqt:FN924_09845"/>
<dbReference type="CDD" id="cd08195">
    <property type="entry name" value="DHQS"/>
    <property type="match status" value="1"/>
</dbReference>
<evidence type="ECO:0000256" key="6">
    <source>
        <dbReference type="ARBA" id="ARBA00005412"/>
    </source>
</evidence>
<keyword evidence="14 18" id="KW-0520">NAD</keyword>
<evidence type="ECO:0000256" key="9">
    <source>
        <dbReference type="ARBA" id="ARBA00022490"/>
    </source>
</evidence>
<dbReference type="Proteomes" id="UP000315215">
    <property type="component" value="Chromosome"/>
</dbReference>
<keyword evidence="13 18" id="KW-0862">Zinc</keyword>
<evidence type="ECO:0000256" key="5">
    <source>
        <dbReference type="ARBA" id="ARBA00004661"/>
    </source>
</evidence>
<evidence type="ECO:0000256" key="17">
    <source>
        <dbReference type="ARBA" id="ARBA00023285"/>
    </source>
</evidence>
<feature type="binding site" evidence="18">
    <location>
        <begin position="69"/>
        <end position="74"/>
    </location>
    <ligand>
        <name>NAD(+)</name>
        <dbReference type="ChEBI" id="CHEBI:57540"/>
    </ligand>
</feature>
<dbReference type="InterPro" id="IPR056179">
    <property type="entry name" value="DHQS_C"/>
</dbReference>
<feature type="binding site" evidence="18">
    <location>
        <position position="243"/>
    </location>
    <ligand>
        <name>Zn(2+)</name>
        <dbReference type="ChEBI" id="CHEBI:29105"/>
    </ligand>
</feature>
<comment type="catalytic activity">
    <reaction evidence="1 18">
        <text>7-phospho-2-dehydro-3-deoxy-D-arabino-heptonate = 3-dehydroquinate + phosphate</text>
        <dbReference type="Rhea" id="RHEA:21968"/>
        <dbReference type="ChEBI" id="CHEBI:32364"/>
        <dbReference type="ChEBI" id="CHEBI:43474"/>
        <dbReference type="ChEBI" id="CHEBI:58394"/>
        <dbReference type="EC" id="4.2.3.4"/>
    </reaction>
</comment>
<evidence type="ECO:0000256" key="3">
    <source>
        <dbReference type="ARBA" id="ARBA00001947"/>
    </source>
</evidence>
<dbReference type="PANTHER" id="PTHR43622">
    <property type="entry name" value="3-DEHYDROQUINATE SYNTHASE"/>
    <property type="match status" value="1"/>
</dbReference>
<keyword evidence="17 18" id="KW-0170">Cobalt</keyword>
<reference evidence="21 22" key="1">
    <citation type="submission" date="2019-07" db="EMBL/GenBank/DDBJ databases">
        <authorList>
            <person name="Li J."/>
        </authorList>
    </citation>
    <scope>NUCLEOTIDE SEQUENCE [LARGE SCALE GENOMIC DNA]</scope>
    <source>
        <strain evidence="21 22">TKL69</strain>
    </source>
</reference>
<keyword evidence="9 18" id="KW-0963">Cytoplasm</keyword>
<evidence type="ECO:0000259" key="19">
    <source>
        <dbReference type="Pfam" id="PF01761"/>
    </source>
</evidence>
<dbReference type="GO" id="GO:0008652">
    <property type="term" value="P:amino acid biosynthetic process"/>
    <property type="evidence" value="ECO:0007669"/>
    <property type="project" value="UniProtKB-KW"/>
</dbReference>
<comment type="caution">
    <text evidence="18">Lacks conserved residue(s) required for the propagation of feature annotation.</text>
</comment>
<keyword evidence="12 18" id="KW-0547">Nucleotide-binding</keyword>
<dbReference type="OrthoDB" id="9806583at2"/>
<comment type="similarity">
    <text evidence="6 18">Belongs to the sugar phosphate cyclases superfamily. Dehydroquinate synthase family.</text>
</comment>
<evidence type="ECO:0000256" key="16">
    <source>
        <dbReference type="ARBA" id="ARBA00023239"/>
    </source>
</evidence>
<keyword evidence="16 18" id="KW-0456">Lyase</keyword>
<evidence type="ECO:0000256" key="10">
    <source>
        <dbReference type="ARBA" id="ARBA00022605"/>
    </source>
</evidence>
<comment type="subcellular location">
    <subcellularLocation>
        <location evidence="4 18">Cytoplasm</location>
    </subcellularLocation>
</comment>
<feature type="binding site" evidence="18">
    <location>
        <position position="148"/>
    </location>
    <ligand>
        <name>NAD(+)</name>
        <dbReference type="ChEBI" id="CHEBI:57540"/>
    </ligand>
</feature>
<dbReference type="GO" id="GO:0009073">
    <property type="term" value="P:aromatic amino acid family biosynthetic process"/>
    <property type="evidence" value="ECO:0007669"/>
    <property type="project" value="UniProtKB-KW"/>
</dbReference>
<dbReference type="Gene3D" id="1.20.1090.10">
    <property type="entry name" value="Dehydroquinate synthase-like - alpha domain"/>
    <property type="match status" value="1"/>
</dbReference>
<evidence type="ECO:0000313" key="22">
    <source>
        <dbReference type="Proteomes" id="UP000315215"/>
    </source>
</evidence>
<evidence type="ECO:0000256" key="14">
    <source>
        <dbReference type="ARBA" id="ARBA00023027"/>
    </source>
</evidence>
<dbReference type="SUPFAM" id="SSF56796">
    <property type="entry name" value="Dehydroquinate synthase-like"/>
    <property type="match status" value="1"/>
</dbReference>
<evidence type="ECO:0000256" key="18">
    <source>
        <dbReference type="HAMAP-Rule" id="MF_00110"/>
    </source>
</evidence>
<dbReference type="EMBL" id="CP041666">
    <property type="protein sequence ID" value="QDP40459.1"/>
    <property type="molecule type" value="Genomic_DNA"/>
</dbReference>
<accession>A0A516KGF6</accession>
<dbReference type="AlphaFoldDB" id="A0A516KGF6"/>
<dbReference type="InterPro" id="IPR016037">
    <property type="entry name" value="DHQ_synth_AroB"/>
</dbReference>
<dbReference type="GO" id="GO:0009423">
    <property type="term" value="P:chorismate biosynthetic process"/>
    <property type="evidence" value="ECO:0007669"/>
    <property type="project" value="UniProtKB-UniRule"/>
</dbReference>
<dbReference type="InterPro" id="IPR050071">
    <property type="entry name" value="Dehydroquinate_synthase"/>
</dbReference>
<dbReference type="GO" id="GO:0000166">
    <property type="term" value="F:nucleotide binding"/>
    <property type="evidence" value="ECO:0007669"/>
    <property type="project" value="UniProtKB-KW"/>
</dbReference>
<dbReference type="Pfam" id="PF01761">
    <property type="entry name" value="DHQ_synthase"/>
    <property type="match status" value="1"/>
</dbReference>
<name>A0A516KGF6_9BACI</name>
<keyword evidence="15 18" id="KW-0057">Aromatic amino acid biosynthesis</keyword>
<evidence type="ECO:0000256" key="8">
    <source>
        <dbReference type="ARBA" id="ARBA00017684"/>
    </source>
</evidence>
<gene>
    <name evidence="18" type="primary">aroB</name>
    <name evidence="21" type="ORF">FN924_09845</name>
</gene>
<evidence type="ECO:0000313" key="21">
    <source>
        <dbReference type="EMBL" id="QDP40459.1"/>
    </source>
</evidence>
<feature type="binding site" evidence="18">
    <location>
        <begin position="103"/>
        <end position="107"/>
    </location>
    <ligand>
        <name>NAD(+)</name>
        <dbReference type="ChEBI" id="CHEBI:57540"/>
    </ligand>
</feature>
<comment type="cofactor">
    <cofactor evidence="3">
        <name>Zn(2+)</name>
        <dbReference type="ChEBI" id="CHEBI:29105"/>
    </cofactor>
</comment>
<dbReference type="Pfam" id="PF24621">
    <property type="entry name" value="DHQS_C"/>
    <property type="match status" value="1"/>
</dbReference>
<evidence type="ECO:0000259" key="20">
    <source>
        <dbReference type="Pfam" id="PF24621"/>
    </source>
</evidence>
<dbReference type="InterPro" id="IPR030960">
    <property type="entry name" value="DHQS/DOIS_N"/>
</dbReference>
<dbReference type="FunFam" id="3.40.50.1970:FF:000007">
    <property type="entry name" value="Pentafunctional AROM polypeptide"/>
    <property type="match status" value="1"/>
</dbReference>